<keyword evidence="2" id="KW-1133">Transmembrane helix</keyword>
<feature type="transmembrane region" description="Helical" evidence="2">
    <location>
        <begin position="39"/>
        <end position="58"/>
    </location>
</feature>
<reference evidence="3 4" key="1">
    <citation type="submission" date="2022-04" db="EMBL/GenBank/DDBJ databases">
        <title>Streptomyces sp. nov. LCR6-01 isolated from Lichen of Dirinaria sp.</title>
        <authorList>
            <person name="Kanchanasin P."/>
            <person name="Tanasupawat S."/>
            <person name="Phongsopitanun W."/>
        </authorList>
    </citation>
    <scope>NUCLEOTIDE SEQUENCE [LARGE SCALE GENOMIC DNA]</scope>
    <source>
        <strain evidence="3 4">LCR6-01</strain>
    </source>
</reference>
<sequence length="237" mass="23886">MTAPLPSLPSLSALRSLPSLAVRGAIGRLTRLRRTRRRWLVPVAVLLGVLGGTGYGLLTPPEYAATSYVIVVPAAGSDPAAAMGLAQAYGRVATDVAVVGDAQVEAGVTAAALRAAVQTATSPDAPMVSVTARAGRPRQAAGIADAVAKALVRKGADTQTGTGVKVLEFTRAAAPTVPVTPSPVLSALVGGCAGGLLGGLALLVRPRRRPPVEWYGTAPARGPLPRAAAPRTEEASV</sequence>
<evidence type="ECO:0000313" key="3">
    <source>
        <dbReference type="EMBL" id="MCK8677914.1"/>
    </source>
</evidence>
<evidence type="ECO:0000256" key="2">
    <source>
        <dbReference type="SAM" id="Phobius"/>
    </source>
</evidence>
<keyword evidence="4" id="KW-1185">Reference proteome</keyword>
<keyword evidence="2" id="KW-0472">Membrane</keyword>
<feature type="region of interest" description="Disordered" evidence="1">
    <location>
        <begin position="213"/>
        <end position="237"/>
    </location>
</feature>
<keyword evidence="2" id="KW-0812">Transmembrane</keyword>
<feature type="transmembrane region" description="Helical" evidence="2">
    <location>
        <begin position="184"/>
        <end position="204"/>
    </location>
</feature>
<gene>
    <name evidence="3" type="ORF">M1O15_11005</name>
</gene>
<dbReference type="RefSeq" id="WP_248633333.1">
    <property type="nucleotide sequence ID" value="NZ_JALPTH010000008.1"/>
</dbReference>
<proteinExistence type="predicted"/>
<evidence type="ECO:0000313" key="4">
    <source>
        <dbReference type="Proteomes" id="UP001522868"/>
    </source>
</evidence>
<dbReference type="EMBL" id="JALPTH010000008">
    <property type="protein sequence ID" value="MCK8677914.1"/>
    <property type="molecule type" value="Genomic_DNA"/>
</dbReference>
<dbReference type="Proteomes" id="UP001522868">
    <property type="component" value="Unassembled WGS sequence"/>
</dbReference>
<feature type="compositionally biased region" description="Low complexity" evidence="1">
    <location>
        <begin position="218"/>
        <end position="230"/>
    </location>
</feature>
<comment type="caution">
    <text evidence="3">The sequence shown here is derived from an EMBL/GenBank/DDBJ whole genome shotgun (WGS) entry which is preliminary data.</text>
</comment>
<evidence type="ECO:0000256" key="1">
    <source>
        <dbReference type="SAM" id="MobiDB-lite"/>
    </source>
</evidence>
<name>A0ABT0I9B0_9ACTN</name>
<protein>
    <submittedName>
        <fullName evidence="3">Lipopolysaccharide biosynthesis protein</fullName>
    </submittedName>
</protein>
<organism evidence="3 4">
    <name type="scientific">Streptomyces lichenis</name>
    <dbReference type="NCBI Taxonomy" id="2306967"/>
    <lineage>
        <taxon>Bacteria</taxon>
        <taxon>Bacillati</taxon>
        <taxon>Actinomycetota</taxon>
        <taxon>Actinomycetes</taxon>
        <taxon>Kitasatosporales</taxon>
        <taxon>Streptomycetaceae</taxon>
        <taxon>Streptomyces</taxon>
    </lineage>
</organism>
<accession>A0ABT0I9B0</accession>